<proteinExistence type="predicted"/>
<keyword evidence="1" id="KW-0521">NADP</keyword>
<evidence type="ECO:0000256" key="1">
    <source>
        <dbReference type="ARBA" id="ARBA00022857"/>
    </source>
</evidence>
<dbReference type="RefSeq" id="WP_108577558.1">
    <property type="nucleotide sequence ID" value="NZ_CP026952.1"/>
</dbReference>
<accession>A0A2S0WKP4</accession>
<protein>
    <submittedName>
        <fullName evidence="2">Uncharacterized protein</fullName>
    </submittedName>
</protein>
<sequence length="331" mass="34740">MKALAYEKAHSLDAFAMDLVEVGEPELRDRDLLIEIHAVGVNPGEVGMRATRSADPGGRLVLGWEFAGVVIGSGPAATGFTTGDRVMGTGDVTRDGCWAERLAVDHRVVAKIPPELSFVDAASLPIGGLTAWEAMFRDQQTVPPGVDRVLVVGGAGGVGSMATQLLKARSSARVVATASRPESQDWCRAMGADLVVDHTKDVVEQLAAAGLDDVDMVVSTAGTADNLSWISDLLRPFGHLSAIDLDGPLDIGPLVMKSASIHAEMVFSQIVSGADPSNQGSILESVVAHVVAGQLRPVVTTQLDGLTPRTMKTAHELLETRRTVGKVVIAT</sequence>
<dbReference type="EMBL" id="CP026952">
    <property type="protein sequence ID" value="AWB91913.1"/>
    <property type="molecule type" value="Genomic_DNA"/>
</dbReference>
<dbReference type="KEGG" id="aez:C3E78_06710"/>
<dbReference type="AlphaFoldDB" id="A0A2S0WKP4"/>
<dbReference type="InterPro" id="IPR011032">
    <property type="entry name" value="GroES-like_sf"/>
</dbReference>
<dbReference type="SMART" id="SM00829">
    <property type="entry name" value="PKS_ER"/>
    <property type="match status" value="1"/>
</dbReference>
<dbReference type="PANTHER" id="PTHR44154:SF1">
    <property type="entry name" value="QUINONE OXIDOREDUCTASE"/>
    <property type="match status" value="1"/>
</dbReference>
<accession>A0A5F2ET36</accession>
<reference evidence="3" key="1">
    <citation type="submission" date="2018-01" db="EMBL/GenBank/DDBJ databases">
        <authorList>
            <person name="Li J."/>
        </authorList>
    </citation>
    <scope>NUCLEOTIDE SEQUENCE [LARGE SCALE GENOMIC DNA]</scope>
    <source>
        <strain evidence="3">592</strain>
    </source>
</reference>
<organism evidence="2 3">
    <name type="scientific">Aeromicrobium chenweiae</name>
    <dbReference type="NCBI Taxonomy" id="2079793"/>
    <lineage>
        <taxon>Bacteria</taxon>
        <taxon>Bacillati</taxon>
        <taxon>Actinomycetota</taxon>
        <taxon>Actinomycetes</taxon>
        <taxon>Propionibacteriales</taxon>
        <taxon>Nocardioidaceae</taxon>
        <taxon>Aeromicrobium</taxon>
    </lineage>
</organism>
<evidence type="ECO:0000313" key="3">
    <source>
        <dbReference type="Proteomes" id="UP000244384"/>
    </source>
</evidence>
<dbReference type="InterPro" id="IPR013154">
    <property type="entry name" value="ADH-like_N"/>
</dbReference>
<dbReference type="Proteomes" id="UP000244384">
    <property type="component" value="Chromosome"/>
</dbReference>
<dbReference type="SUPFAM" id="SSF50129">
    <property type="entry name" value="GroES-like"/>
    <property type="match status" value="1"/>
</dbReference>
<dbReference type="PANTHER" id="PTHR44154">
    <property type="entry name" value="QUINONE OXIDOREDUCTASE"/>
    <property type="match status" value="1"/>
</dbReference>
<keyword evidence="3" id="KW-1185">Reference proteome</keyword>
<dbReference type="InterPro" id="IPR051603">
    <property type="entry name" value="Zinc-ADH_QOR/CCCR"/>
</dbReference>
<dbReference type="Pfam" id="PF08240">
    <property type="entry name" value="ADH_N"/>
    <property type="match status" value="1"/>
</dbReference>
<dbReference type="Gene3D" id="3.40.50.720">
    <property type="entry name" value="NAD(P)-binding Rossmann-like Domain"/>
    <property type="match status" value="1"/>
</dbReference>
<dbReference type="OrthoDB" id="9801186at2"/>
<dbReference type="GO" id="GO:0016491">
    <property type="term" value="F:oxidoreductase activity"/>
    <property type="evidence" value="ECO:0007669"/>
    <property type="project" value="InterPro"/>
</dbReference>
<gene>
    <name evidence="2" type="ORF">C3E78_06710</name>
</gene>
<dbReference type="Pfam" id="PF00107">
    <property type="entry name" value="ADH_zinc_N"/>
    <property type="match status" value="1"/>
</dbReference>
<evidence type="ECO:0000313" key="2">
    <source>
        <dbReference type="EMBL" id="AWB91913.1"/>
    </source>
</evidence>
<name>A0A2S0WKP4_9ACTN</name>
<dbReference type="Gene3D" id="3.90.180.10">
    <property type="entry name" value="Medium-chain alcohol dehydrogenases, catalytic domain"/>
    <property type="match status" value="1"/>
</dbReference>
<dbReference type="InterPro" id="IPR036291">
    <property type="entry name" value="NAD(P)-bd_dom_sf"/>
</dbReference>
<dbReference type="InterPro" id="IPR013149">
    <property type="entry name" value="ADH-like_C"/>
</dbReference>
<dbReference type="SUPFAM" id="SSF51735">
    <property type="entry name" value="NAD(P)-binding Rossmann-fold domains"/>
    <property type="match status" value="1"/>
</dbReference>
<dbReference type="InterPro" id="IPR020843">
    <property type="entry name" value="ER"/>
</dbReference>